<organism evidence="2 3">
    <name type="scientific">Heterostelium pallidum (strain ATCC 26659 / Pp 5 / PN500)</name>
    <name type="common">Cellular slime mold</name>
    <name type="synonym">Polysphondylium pallidum</name>
    <dbReference type="NCBI Taxonomy" id="670386"/>
    <lineage>
        <taxon>Eukaryota</taxon>
        <taxon>Amoebozoa</taxon>
        <taxon>Evosea</taxon>
        <taxon>Eumycetozoa</taxon>
        <taxon>Dictyostelia</taxon>
        <taxon>Acytosteliales</taxon>
        <taxon>Acytosteliaceae</taxon>
        <taxon>Heterostelium</taxon>
    </lineage>
</organism>
<gene>
    <name evidence="2" type="ORF">PPL_08255</name>
</gene>
<evidence type="ECO:0000313" key="2">
    <source>
        <dbReference type="EMBL" id="EFA78792.1"/>
    </source>
</evidence>
<evidence type="ECO:0000313" key="3">
    <source>
        <dbReference type="Proteomes" id="UP000001396"/>
    </source>
</evidence>
<dbReference type="RefSeq" id="XP_020430916.1">
    <property type="nucleotide sequence ID" value="XM_020579077.1"/>
</dbReference>
<accession>D3BJ18</accession>
<proteinExistence type="predicted"/>
<dbReference type="InParanoid" id="D3BJ18"/>
<dbReference type="Pfam" id="PF03399">
    <property type="entry name" value="SAC3_GANP"/>
    <property type="match status" value="1"/>
</dbReference>
<protein>
    <recommendedName>
        <fullName evidence="1">SAC3/GANP/THP3 conserved domain-containing protein</fullName>
    </recommendedName>
</protein>
<dbReference type="OMA" id="ANYHRFF"/>
<dbReference type="Gene3D" id="1.25.40.990">
    <property type="match status" value="1"/>
</dbReference>
<keyword evidence="3" id="KW-1185">Reference proteome</keyword>
<dbReference type="GO" id="GO:0005634">
    <property type="term" value="C:nucleus"/>
    <property type="evidence" value="ECO:0007669"/>
    <property type="project" value="TreeGrafter"/>
</dbReference>
<dbReference type="PANTHER" id="PTHR12436">
    <property type="entry name" value="80 KDA MCM3-ASSOCIATED PROTEIN"/>
    <property type="match status" value="1"/>
</dbReference>
<dbReference type="PANTHER" id="PTHR12436:SF4">
    <property type="entry name" value="LEUKOCYTE RECEPTOR CLUSTER MEMBER 8"/>
    <property type="match status" value="1"/>
</dbReference>
<feature type="domain" description="SAC3/GANP/THP3 conserved" evidence="1">
    <location>
        <begin position="74"/>
        <end position="290"/>
    </location>
</feature>
<reference evidence="2 3" key="1">
    <citation type="journal article" date="2011" name="Genome Res.">
        <title>Phylogeny-wide analysis of social amoeba genomes highlights ancient origins for complex intercellular communication.</title>
        <authorList>
            <person name="Heidel A.J."/>
            <person name="Lawal H.M."/>
            <person name="Felder M."/>
            <person name="Schilde C."/>
            <person name="Helps N.R."/>
            <person name="Tunggal B."/>
            <person name="Rivero F."/>
            <person name="John U."/>
            <person name="Schleicher M."/>
            <person name="Eichinger L."/>
            <person name="Platzer M."/>
            <person name="Noegel A.A."/>
            <person name="Schaap P."/>
            <person name="Gloeckner G."/>
        </authorList>
    </citation>
    <scope>NUCLEOTIDE SEQUENCE [LARGE SCALE GENOMIC DNA]</scope>
    <source>
        <strain evidence="3">ATCC 26659 / Pp 5 / PN500</strain>
    </source>
</reference>
<dbReference type="InterPro" id="IPR005062">
    <property type="entry name" value="SAC3/GANP/THP3_conserved"/>
</dbReference>
<dbReference type="InterPro" id="IPR045107">
    <property type="entry name" value="SAC3/GANP/THP3"/>
</dbReference>
<name>D3BJ18_HETP5</name>
<dbReference type="EMBL" id="ADBJ01000037">
    <property type="protein sequence ID" value="EFA78792.1"/>
    <property type="molecule type" value="Genomic_DNA"/>
</dbReference>
<comment type="caution">
    <text evidence="2">The sequence shown here is derived from an EMBL/GenBank/DDBJ whole genome shotgun (WGS) entry which is preliminary data.</text>
</comment>
<dbReference type="AlphaFoldDB" id="D3BJ18"/>
<dbReference type="GeneID" id="31363735"/>
<evidence type="ECO:0000259" key="1">
    <source>
        <dbReference type="Pfam" id="PF03399"/>
    </source>
</evidence>
<dbReference type="Proteomes" id="UP000001396">
    <property type="component" value="Unassembled WGS sequence"/>
</dbReference>
<dbReference type="STRING" id="670386.D3BJ18"/>
<sequence>MMLYSGNDLNDTQNNINKRNQRFGIYSATSAASLSTSTGNQHHQTYTDSGELDWDSMTIKGTSTDLEKPYLRLTSAPDPSTVRPEPTLRKTFDHLKRHWKDKQDYTYICEQFRSMRQDMRVQNIKNQFSIDVYEAHARLAMENGDLGQFNQCQTQLFELYKIPGNKGKVAEFFAYRILYCIFQNNSTDMTKTFSELTQDLAAQECVKYALKIRAAFYDNNFIRYFKLCQSTFNMENYILDKISPRIRITALQVMTKAVRPTILLEQITPLGFANDKEAREYLEKHSFKFTDKNKTEFDTKLNHPIAMKMEQPVINVITNDKF</sequence>